<sequence>VAGGSFCFISKNPASGCLQRITFGEMSEEGSTQTEEVNSQRTKGQRSQSPIGGWSWNCLTCWRKKKPAPGLSTQCSVANDNILVDKTESVTEMQTDDSGPCSETSVAADTTRPES</sequence>
<keyword evidence="2" id="KW-1185">Reference proteome</keyword>
<protein>
    <submittedName>
        <fullName evidence="3">Uncharacterized protein</fullName>
    </submittedName>
</protein>
<evidence type="ECO:0000313" key="3">
    <source>
        <dbReference type="WBParaSite" id="PgR207_g002_t02"/>
    </source>
</evidence>
<feature type="region of interest" description="Disordered" evidence="1">
    <location>
        <begin position="87"/>
        <end position="115"/>
    </location>
</feature>
<reference evidence="3" key="1">
    <citation type="submission" date="2022-11" db="UniProtKB">
        <authorList>
            <consortium name="WormBaseParasite"/>
        </authorList>
    </citation>
    <scope>IDENTIFICATION</scope>
</reference>
<evidence type="ECO:0000313" key="2">
    <source>
        <dbReference type="Proteomes" id="UP000887569"/>
    </source>
</evidence>
<dbReference type="WBParaSite" id="PgR207_g002_t02">
    <property type="protein sequence ID" value="PgR207_g002_t02"/>
    <property type="gene ID" value="PgR207_g002"/>
</dbReference>
<accession>A0A915CJ66</accession>
<dbReference type="AlphaFoldDB" id="A0A915CJ66"/>
<organism evidence="2 3">
    <name type="scientific">Parascaris univalens</name>
    <name type="common">Nematode worm</name>
    <dbReference type="NCBI Taxonomy" id="6257"/>
    <lineage>
        <taxon>Eukaryota</taxon>
        <taxon>Metazoa</taxon>
        <taxon>Ecdysozoa</taxon>
        <taxon>Nematoda</taxon>
        <taxon>Chromadorea</taxon>
        <taxon>Rhabditida</taxon>
        <taxon>Spirurina</taxon>
        <taxon>Ascaridomorpha</taxon>
        <taxon>Ascaridoidea</taxon>
        <taxon>Ascarididae</taxon>
        <taxon>Parascaris</taxon>
    </lineage>
</organism>
<proteinExistence type="predicted"/>
<feature type="compositionally biased region" description="Polar residues" evidence="1">
    <location>
        <begin position="90"/>
        <end position="108"/>
    </location>
</feature>
<evidence type="ECO:0000256" key="1">
    <source>
        <dbReference type="SAM" id="MobiDB-lite"/>
    </source>
</evidence>
<feature type="compositionally biased region" description="Polar residues" evidence="1">
    <location>
        <begin position="29"/>
        <end position="50"/>
    </location>
</feature>
<name>A0A915CJ66_PARUN</name>
<dbReference type="Proteomes" id="UP000887569">
    <property type="component" value="Unplaced"/>
</dbReference>
<feature type="region of interest" description="Disordered" evidence="1">
    <location>
        <begin position="26"/>
        <end position="52"/>
    </location>
</feature>